<gene>
    <name evidence="1" type="ORF">CFIO01_00201</name>
</gene>
<dbReference type="HOGENOM" id="CLU_2687669_0_0_1"/>
<organism evidence="1 2">
    <name type="scientific">Colletotrichum fioriniae PJ7</name>
    <dbReference type="NCBI Taxonomy" id="1445577"/>
    <lineage>
        <taxon>Eukaryota</taxon>
        <taxon>Fungi</taxon>
        <taxon>Dikarya</taxon>
        <taxon>Ascomycota</taxon>
        <taxon>Pezizomycotina</taxon>
        <taxon>Sordariomycetes</taxon>
        <taxon>Hypocreomycetidae</taxon>
        <taxon>Glomerellales</taxon>
        <taxon>Glomerellaceae</taxon>
        <taxon>Colletotrichum</taxon>
        <taxon>Colletotrichum acutatum species complex</taxon>
    </lineage>
</organism>
<evidence type="ECO:0000313" key="1">
    <source>
        <dbReference type="EMBL" id="EXF78206.1"/>
    </source>
</evidence>
<keyword evidence="2" id="KW-1185">Reference proteome</keyword>
<proteinExistence type="predicted"/>
<accession>A0A010RD71</accession>
<dbReference type="OrthoDB" id="10354547at2759"/>
<dbReference type="AlphaFoldDB" id="A0A010RD71"/>
<name>A0A010RD71_9PEZI</name>
<protein>
    <submittedName>
        <fullName evidence="1">Uncharacterized protein</fullName>
    </submittedName>
</protein>
<dbReference type="Proteomes" id="UP000020467">
    <property type="component" value="Unassembled WGS sequence"/>
</dbReference>
<sequence length="74" mass="7982">MPQIVFTTSSILTWTFEPTGSLAEDKRHLAGAKFTKRHARALDEKDCATRSRIAIPRIRGPASAVPECGAAAMA</sequence>
<reference evidence="1 2" key="1">
    <citation type="submission" date="2014-02" db="EMBL/GenBank/DDBJ databases">
        <title>The genome sequence of Colletotrichum fioriniae PJ7.</title>
        <authorList>
            <person name="Baroncelli R."/>
            <person name="Thon M.R."/>
        </authorList>
    </citation>
    <scope>NUCLEOTIDE SEQUENCE [LARGE SCALE GENOMIC DNA]</scope>
    <source>
        <strain evidence="1 2">PJ7</strain>
    </source>
</reference>
<dbReference type="KEGG" id="cfj:CFIO01_00201"/>
<dbReference type="EMBL" id="JARH01000655">
    <property type="protein sequence ID" value="EXF78206.1"/>
    <property type="molecule type" value="Genomic_DNA"/>
</dbReference>
<evidence type="ECO:0000313" key="2">
    <source>
        <dbReference type="Proteomes" id="UP000020467"/>
    </source>
</evidence>
<comment type="caution">
    <text evidence="1">The sequence shown here is derived from an EMBL/GenBank/DDBJ whole genome shotgun (WGS) entry which is preliminary data.</text>
</comment>